<dbReference type="RefSeq" id="WP_145448014.1">
    <property type="nucleotide sequence ID" value="NZ_CP037421.1"/>
</dbReference>
<evidence type="ECO:0000313" key="2">
    <source>
        <dbReference type="EMBL" id="QDT25170.1"/>
    </source>
</evidence>
<evidence type="ECO:0000313" key="3">
    <source>
        <dbReference type="Proteomes" id="UP000315647"/>
    </source>
</evidence>
<dbReference type="Pfam" id="PF07791">
    <property type="entry name" value="Imm11"/>
    <property type="match status" value="1"/>
</dbReference>
<dbReference type="InterPro" id="IPR012433">
    <property type="entry name" value="Imm11"/>
</dbReference>
<sequence>MTKIWCQDLKDSEYTDAALVDAKAFIGIPLSSGYSLAERFPSRPAVELRSGNSYSDFVMAGPMFLVSDRLKEFLDRYEANAEFFEVSTDTGDKLYFCNLLETVDCLDRTVSEYEIEYGAANVSCLVLVTVENEPPIYRVADTNPLIIAVREDLALKVDSSDLSGMVFKAIEEWTNPMFPS</sequence>
<proteinExistence type="predicted"/>
<gene>
    <name evidence="2" type="ORF">Enr10x_04650</name>
</gene>
<dbReference type="AlphaFoldDB" id="A0A517Q0N5"/>
<evidence type="ECO:0000259" key="1">
    <source>
        <dbReference type="Pfam" id="PF07791"/>
    </source>
</evidence>
<dbReference type="EMBL" id="CP037421">
    <property type="protein sequence ID" value="QDT25170.1"/>
    <property type="molecule type" value="Genomic_DNA"/>
</dbReference>
<accession>A0A517Q0N5</accession>
<organism evidence="2 3">
    <name type="scientific">Gimesia panareensis</name>
    <dbReference type="NCBI Taxonomy" id="2527978"/>
    <lineage>
        <taxon>Bacteria</taxon>
        <taxon>Pseudomonadati</taxon>
        <taxon>Planctomycetota</taxon>
        <taxon>Planctomycetia</taxon>
        <taxon>Planctomycetales</taxon>
        <taxon>Planctomycetaceae</taxon>
        <taxon>Gimesia</taxon>
    </lineage>
</organism>
<protein>
    <recommendedName>
        <fullName evidence="1">Immunity MXAN-0049 protein domain-containing protein</fullName>
    </recommendedName>
</protein>
<dbReference type="Proteomes" id="UP000315647">
    <property type="component" value="Chromosome"/>
</dbReference>
<reference evidence="2 3" key="1">
    <citation type="submission" date="2019-03" db="EMBL/GenBank/DDBJ databases">
        <title>Deep-cultivation of Planctomycetes and their phenomic and genomic characterization uncovers novel biology.</title>
        <authorList>
            <person name="Wiegand S."/>
            <person name="Jogler M."/>
            <person name="Boedeker C."/>
            <person name="Pinto D."/>
            <person name="Vollmers J."/>
            <person name="Rivas-Marin E."/>
            <person name="Kohn T."/>
            <person name="Peeters S.H."/>
            <person name="Heuer A."/>
            <person name="Rast P."/>
            <person name="Oberbeckmann S."/>
            <person name="Bunk B."/>
            <person name="Jeske O."/>
            <person name="Meyerdierks A."/>
            <person name="Storesund J.E."/>
            <person name="Kallscheuer N."/>
            <person name="Luecker S."/>
            <person name="Lage O.M."/>
            <person name="Pohl T."/>
            <person name="Merkel B.J."/>
            <person name="Hornburger P."/>
            <person name="Mueller R.-W."/>
            <person name="Bruemmer F."/>
            <person name="Labrenz M."/>
            <person name="Spormann A.M."/>
            <person name="Op den Camp H."/>
            <person name="Overmann J."/>
            <person name="Amann R."/>
            <person name="Jetten M.S.M."/>
            <person name="Mascher T."/>
            <person name="Medema M.H."/>
            <person name="Devos D.P."/>
            <person name="Kaster A.-K."/>
            <person name="Ovreas L."/>
            <person name="Rohde M."/>
            <person name="Galperin M.Y."/>
            <person name="Jogler C."/>
        </authorList>
    </citation>
    <scope>NUCLEOTIDE SEQUENCE [LARGE SCALE GENOMIC DNA]</scope>
    <source>
        <strain evidence="2 3">Enr10</strain>
    </source>
</reference>
<feature type="domain" description="Immunity MXAN-0049 protein" evidence="1">
    <location>
        <begin position="35"/>
        <end position="121"/>
    </location>
</feature>
<keyword evidence="3" id="KW-1185">Reference proteome</keyword>
<name>A0A517Q0N5_9PLAN</name>